<dbReference type="RefSeq" id="WP_105037322.1">
    <property type="nucleotide sequence ID" value="NZ_PPSL01000001.1"/>
</dbReference>
<evidence type="ECO:0000256" key="1">
    <source>
        <dbReference type="ARBA" id="ARBA00004496"/>
    </source>
</evidence>
<dbReference type="GO" id="GO:0005737">
    <property type="term" value="C:cytoplasm"/>
    <property type="evidence" value="ECO:0007669"/>
    <property type="project" value="UniProtKB-SubCell"/>
</dbReference>
<keyword evidence="6 8" id="KW-0067">ATP-binding</keyword>
<dbReference type="Gene3D" id="3.40.50.620">
    <property type="entry name" value="HUPs"/>
    <property type="match status" value="1"/>
</dbReference>
<reference evidence="10 11" key="1">
    <citation type="submission" date="2018-01" db="EMBL/GenBank/DDBJ databases">
        <title>A novel member of the phylum Bacteroidetes isolated from glacier ice.</title>
        <authorList>
            <person name="Liu Q."/>
            <person name="Xin Y.-H."/>
        </authorList>
    </citation>
    <scope>NUCLEOTIDE SEQUENCE [LARGE SCALE GENOMIC DNA]</scope>
    <source>
        <strain evidence="10 11">RB1R16</strain>
    </source>
</reference>
<comment type="similarity">
    <text evidence="8">Belongs to the tRNA(Ile)-lysidine synthase family.</text>
</comment>
<dbReference type="SMART" id="SM00977">
    <property type="entry name" value="TilS_C"/>
    <property type="match status" value="1"/>
</dbReference>
<comment type="subcellular location">
    <subcellularLocation>
        <location evidence="1 8">Cytoplasm</location>
    </subcellularLocation>
</comment>
<protein>
    <recommendedName>
        <fullName evidence="8">tRNA(Ile)-lysidine synthase</fullName>
        <ecNumber evidence="8">6.3.4.19</ecNumber>
    </recommendedName>
    <alternativeName>
        <fullName evidence="8">tRNA(Ile)-2-lysyl-cytidine synthase</fullName>
    </alternativeName>
    <alternativeName>
        <fullName evidence="8">tRNA(Ile)-lysidine synthetase</fullName>
    </alternativeName>
</protein>
<dbReference type="SUPFAM" id="SSF52402">
    <property type="entry name" value="Adenine nucleotide alpha hydrolases-like"/>
    <property type="match status" value="1"/>
</dbReference>
<dbReference type="Proteomes" id="UP000239872">
    <property type="component" value="Unassembled WGS sequence"/>
</dbReference>
<evidence type="ECO:0000256" key="7">
    <source>
        <dbReference type="ARBA" id="ARBA00048539"/>
    </source>
</evidence>
<dbReference type="OrthoDB" id="9807403at2"/>
<evidence type="ECO:0000259" key="9">
    <source>
        <dbReference type="SMART" id="SM00977"/>
    </source>
</evidence>
<dbReference type="GO" id="GO:0006400">
    <property type="term" value="P:tRNA modification"/>
    <property type="evidence" value="ECO:0007669"/>
    <property type="project" value="UniProtKB-UniRule"/>
</dbReference>
<gene>
    <name evidence="8 10" type="primary">tilS</name>
    <name evidence="10" type="ORF">CJD36_001425</name>
</gene>
<dbReference type="CDD" id="cd01992">
    <property type="entry name" value="TilS_N"/>
    <property type="match status" value="1"/>
</dbReference>
<organism evidence="10 11">
    <name type="scientific">Flavipsychrobacter stenotrophus</name>
    <dbReference type="NCBI Taxonomy" id="2077091"/>
    <lineage>
        <taxon>Bacteria</taxon>
        <taxon>Pseudomonadati</taxon>
        <taxon>Bacteroidota</taxon>
        <taxon>Chitinophagia</taxon>
        <taxon>Chitinophagales</taxon>
        <taxon>Chitinophagaceae</taxon>
        <taxon>Flavipsychrobacter</taxon>
    </lineage>
</organism>
<dbReference type="GO" id="GO:0032267">
    <property type="term" value="F:tRNA(Ile)-lysidine synthase activity"/>
    <property type="evidence" value="ECO:0007669"/>
    <property type="project" value="UniProtKB-EC"/>
</dbReference>
<feature type="domain" description="Lysidine-tRNA(Ile) synthetase C-terminal" evidence="9">
    <location>
        <begin position="367"/>
        <end position="440"/>
    </location>
</feature>
<dbReference type="HAMAP" id="MF_01161">
    <property type="entry name" value="tRNA_Ile_lys_synt"/>
    <property type="match status" value="1"/>
</dbReference>
<dbReference type="InterPro" id="IPR011063">
    <property type="entry name" value="TilS/TtcA_N"/>
</dbReference>
<dbReference type="EMBL" id="PPSL01000001">
    <property type="protein sequence ID" value="PQJ12438.1"/>
    <property type="molecule type" value="Genomic_DNA"/>
</dbReference>
<dbReference type="NCBIfam" id="TIGR02432">
    <property type="entry name" value="lysidine_TilS_N"/>
    <property type="match status" value="1"/>
</dbReference>
<dbReference type="PANTHER" id="PTHR43033:SF1">
    <property type="entry name" value="TRNA(ILE)-LYSIDINE SYNTHASE-RELATED"/>
    <property type="match status" value="1"/>
</dbReference>
<dbReference type="AlphaFoldDB" id="A0A2S7T0H7"/>
<name>A0A2S7T0H7_9BACT</name>
<dbReference type="InterPro" id="IPR012796">
    <property type="entry name" value="Lysidine-tRNA-synth_C"/>
</dbReference>
<evidence type="ECO:0000256" key="4">
    <source>
        <dbReference type="ARBA" id="ARBA00022694"/>
    </source>
</evidence>
<accession>A0A2S7T0H7</accession>
<proteinExistence type="inferred from homology"/>
<dbReference type="InterPro" id="IPR012795">
    <property type="entry name" value="tRNA_Ile_lys_synt_N"/>
</dbReference>
<sequence>MMDLLAQFRYNWAARKFCGATESVLLTVSGGIDSMVMAELFLKNNIAFGVAHCNFQLRGEEADGDEQLVRDWCAVNTIPFHNIRFETKKHSEEWKKGTQETARILRYEWFEQLRKEHKYSKIATAHHGNDNVETLLINLFKGTGIAGIHGILPEQNDIIRPLLFTNKAAILAYAEQNEIRYREDASNASDDYLRNAVRLNILPVVLESFPNAIASVNESIERFGEAELLYRKALEAEKKNLIELRGQDLYIPILKLRHKQPLATIVYELIHPYGFNSAQVPHVFGLLDSESGHYVNSTSHRVIKNRDFLIITTLPTLTTDMILVEAAPCNIDTGKDHFSFAIEDKPKQLDKDAHTALIDLNKVEFPMILRKWKIGDYMYPLGMSMKKKKVSKLLIEAKMPIHEKEHVWVLECNKRIIWLTGMRLDERFKVKESTEQVLVVTKTTR</sequence>
<comment type="domain">
    <text evidence="8">The N-terminal region contains the highly conserved SGGXDS motif, predicted to be a P-loop motif involved in ATP binding.</text>
</comment>
<dbReference type="InterPro" id="IPR012094">
    <property type="entry name" value="tRNA_Ile_lys_synt"/>
</dbReference>
<feature type="binding site" evidence="8">
    <location>
        <begin position="29"/>
        <end position="34"/>
    </location>
    <ligand>
        <name>ATP</name>
        <dbReference type="ChEBI" id="CHEBI:30616"/>
    </ligand>
</feature>
<keyword evidence="2 8" id="KW-0963">Cytoplasm</keyword>
<evidence type="ECO:0000313" key="10">
    <source>
        <dbReference type="EMBL" id="PQJ12438.1"/>
    </source>
</evidence>
<dbReference type="PANTHER" id="PTHR43033">
    <property type="entry name" value="TRNA(ILE)-LYSIDINE SYNTHASE-RELATED"/>
    <property type="match status" value="1"/>
</dbReference>
<evidence type="ECO:0000313" key="11">
    <source>
        <dbReference type="Proteomes" id="UP000239872"/>
    </source>
</evidence>
<evidence type="ECO:0000256" key="8">
    <source>
        <dbReference type="HAMAP-Rule" id="MF_01161"/>
    </source>
</evidence>
<comment type="catalytic activity">
    <reaction evidence="7 8">
        <text>cytidine(34) in tRNA(Ile2) + L-lysine + ATP = lysidine(34) in tRNA(Ile2) + AMP + diphosphate + H(+)</text>
        <dbReference type="Rhea" id="RHEA:43744"/>
        <dbReference type="Rhea" id="RHEA-COMP:10625"/>
        <dbReference type="Rhea" id="RHEA-COMP:10670"/>
        <dbReference type="ChEBI" id="CHEBI:15378"/>
        <dbReference type="ChEBI" id="CHEBI:30616"/>
        <dbReference type="ChEBI" id="CHEBI:32551"/>
        <dbReference type="ChEBI" id="CHEBI:33019"/>
        <dbReference type="ChEBI" id="CHEBI:82748"/>
        <dbReference type="ChEBI" id="CHEBI:83665"/>
        <dbReference type="ChEBI" id="CHEBI:456215"/>
        <dbReference type="EC" id="6.3.4.19"/>
    </reaction>
</comment>
<keyword evidence="11" id="KW-1185">Reference proteome</keyword>
<evidence type="ECO:0000256" key="2">
    <source>
        <dbReference type="ARBA" id="ARBA00022490"/>
    </source>
</evidence>
<keyword evidence="3 8" id="KW-0436">Ligase</keyword>
<evidence type="ECO:0000256" key="5">
    <source>
        <dbReference type="ARBA" id="ARBA00022741"/>
    </source>
</evidence>
<dbReference type="InterPro" id="IPR014729">
    <property type="entry name" value="Rossmann-like_a/b/a_fold"/>
</dbReference>
<keyword evidence="4 8" id="KW-0819">tRNA processing</keyword>
<keyword evidence="5 8" id="KW-0547">Nucleotide-binding</keyword>
<dbReference type="Pfam" id="PF01171">
    <property type="entry name" value="ATP_bind_3"/>
    <property type="match status" value="1"/>
</dbReference>
<dbReference type="NCBIfam" id="TIGR02433">
    <property type="entry name" value="lysidine_TilS_C"/>
    <property type="match status" value="1"/>
</dbReference>
<evidence type="ECO:0000256" key="6">
    <source>
        <dbReference type="ARBA" id="ARBA00022840"/>
    </source>
</evidence>
<dbReference type="SUPFAM" id="SSF56037">
    <property type="entry name" value="PheT/TilS domain"/>
    <property type="match status" value="1"/>
</dbReference>
<dbReference type="Pfam" id="PF11734">
    <property type="entry name" value="TilS_C"/>
    <property type="match status" value="1"/>
</dbReference>
<evidence type="ECO:0000256" key="3">
    <source>
        <dbReference type="ARBA" id="ARBA00022598"/>
    </source>
</evidence>
<dbReference type="GO" id="GO:0005524">
    <property type="term" value="F:ATP binding"/>
    <property type="evidence" value="ECO:0007669"/>
    <property type="project" value="UniProtKB-UniRule"/>
</dbReference>
<comment type="function">
    <text evidence="8">Ligates lysine onto the cytidine present at position 34 of the AUA codon-specific tRNA(Ile) that contains the anticodon CAU, in an ATP-dependent manner. Cytidine is converted to lysidine, thus changing the amino acid specificity of the tRNA from methionine to isoleucine.</text>
</comment>
<comment type="caution">
    <text evidence="10">The sequence shown here is derived from an EMBL/GenBank/DDBJ whole genome shotgun (WGS) entry which is preliminary data.</text>
</comment>
<dbReference type="EC" id="6.3.4.19" evidence="8"/>